<dbReference type="KEGG" id="scor:J3U87_02715"/>
<dbReference type="Proteomes" id="UP000663929">
    <property type="component" value="Chromosome"/>
</dbReference>
<organism evidence="3 4">
    <name type="scientific">Sulfidibacter corallicola</name>
    <dbReference type="NCBI Taxonomy" id="2818388"/>
    <lineage>
        <taxon>Bacteria</taxon>
        <taxon>Pseudomonadati</taxon>
        <taxon>Acidobacteriota</taxon>
        <taxon>Holophagae</taxon>
        <taxon>Acanthopleuribacterales</taxon>
        <taxon>Acanthopleuribacteraceae</taxon>
        <taxon>Sulfidibacter</taxon>
    </lineage>
</organism>
<sequence length="1555" mass="168293">MPLKDMPVGYATSTWCAPEFPATARYICDSLFIEGQIGPLFVSCTWPSGSGRLTLKLAPVSDSTSGRVLFKGADGQPDTDTMALDGDFVGLIELNPTVRTDGDEPDVLLTAHIAQDEWEVFHLSVKAATDTFPSTVIRAADGTSDPPPILFFGAGPRLKAIATPGGEGTWRWVSATPHLVFTGRGDDSDTVTLMGSGQESGTAVICVYFQPEDEDQPGDMAVYRAPFLRADLKWTRDVARIADTEIQSGDLIEMTFTMDRPPFWLNDQSPFAFFVADHQHLLGTDDAQIVARHTAAFGAVSGFLENHQQEVHVHRLADGEAPLQAVAAFKRVYAGDFHQRFLILEASTPQPRLTVIGWWGTAVLGGAGETYTDFLFAVKDRFTARLPATRMLLVLSQAVTPSPVPENVFLELRGALHDAYPFRASTAEPVSGARLVAGGDAVSAADGTFTLTGRFKLGTQKLVIERLGIVRLELDLQIGEAQGQVELRLSEPGSGAVVVQQTRAKESDPERATGFDLDPIPVTVHKVRGILRWPDSRENTQTYPGTPLAGKRVYAVPLAEGATGAQRPADTKAWADLAARTDLLASVQPGTNTVDDEGETHTADDGAYELKYLDLSPGKRWFLWGAGPVEPEGPDVPEFAVRTEHHELRAISGANFNDSGKFSNVFDTWYQIVLHRYYLSDATAGIGWGGEVLVSSRPANADPATPPVILRPGAQPETRDAIDGETPSGIQLTLDAIQWQVGDCDLHLLPLAPIFGAPDRQSAYAREVRERFRAELDVRFFRDLAVLGTPTNGSESWPFFHGAREYVLDARKIERGIDLGSGTWEDTTATLRQVELLEKTRMFSPAITVPTEEITANGPAGAQPLWHFDTVTLADLASVHTTPAEEADRTKRALYGQFVPLLSAPVPHLLAVLGGRVLLMPGHGFLNDNSVARDVVTDWASTRGSPIYGALEDNSDADMSARVMAVLEASGMEAHNVREVRDLQRPGVTFRATDTFVVGTLFGFPRLYQQNPVYFLGADNSPVVIGTGLGNPASGGHEDKGIVARRNLAAHLENNQQELDMILAIHTNANNGTARGISRFWLQRRATPSSTAETNTLGMNFADLVQLRLHERIRLRSRASTSRKSDSDIRETQPNFHQTISGTFIAVDTNPGGGGWSRALITNPFPVALLEVGFHNNEQDGRMLSRRWFKRRAGEAMAIAMAETYRDFRTAVSKLKFQNLMRRVWGRTPAVEAVLAADAADAGDAVSEQEIRDFLEAVTGIATTRSGALLATATEAIEDARNGLTRNQFVTALRDTFARVAGYPSGHASIEANVLQTLAFDTPLANLARADFAITRGEAAAMVATGFGLSPANLDTMIARAFGSAEDLNVDQETLDFVGGLLTVSTAMPDVAQTRQRFGGQALMAELGGAAEPEKYLAARDARDLLLGVAIQPRQAIYQASAVRLVTETGEALPRAVGGAYALRPGTGVRVEVPTIGVPWFADAGSVRFTFATDGDTPTEVSSDQVTRNLLTSEVWNFEPEGIAAPVLTVEVQFTGTGDTPEIFRSQRFPLALVL</sequence>
<dbReference type="GO" id="GO:0009253">
    <property type="term" value="P:peptidoglycan catabolic process"/>
    <property type="evidence" value="ECO:0007669"/>
    <property type="project" value="InterPro"/>
</dbReference>
<keyword evidence="4" id="KW-1185">Reference proteome</keyword>
<feature type="domain" description="MurNAc-LAA" evidence="2">
    <location>
        <begin position="1055"/>
        <end position="1201"/>
    </location>
</feature>
<accession>A0A8A4TPJ8</accession>
<evidence type="ECO:0000256" key="1">
    <source>
        <dbReference type="SAM" id="MobiDB-lite"/>
    </source>
</evidence>
<dbReference type="InterPro" id="IPR002508">
    <property type="entry name" value="MurNAc-LAA_cat"/>
</dbReference>
<proteinExistence type="predicted"/>
<evidence type="ECO:0000259" key="2">
    <source>
        <dbReference type="Pfam" id="PF01520"/>
    </source>
</evidence>
<gene>
    <name evidence="3" type="ORF">J3U87_02715</name>
</gene>
<name>A0A8A4TPJ8_SULCO</name>
<dbReference type="EMBL" id="CP071793">
    <property type="protein sequence ID" value="QTD51357.1"/>
    <property type="molecule type" value="Genomic_DNA"/>
</dbReference>
<reference evidence="3" key="1">
    <citation type="submission" date="2021-03" db="EMBL/GenBank/DDBJ databases">
        <title>Acanthopleuribacteraceae sp. M133.</title>
        <authorList>
            <person name="Wang G."/>
        </authorList>
    </citation>
    <scope>NUCLEOTIDE SEQUENCE</scope>
    <source>
        <strain evidence="3">M133</strain>
    </source>
</reference>
<feature type="region of interest" description="Disordered" evidence="1">
    <location>
        <begin position="704"/>
        <end position="726"/>
    </location>
</feature>
<evidence type="ECO:0000313" key="4">
    <source>
        <dbReference type="Proteomes" id="UP000663929"/>
    </source>
</evidence>
<dbReference type="Gene3D" id="3.40.630.40">
    <property type="entry name" value="Zn-dependent exopeptidases"/>
    <property type="match status" value="1"/>
</dbReference>
<evidence type="ECO:0000313" key="3">
    <source>
        <dbReference type="EMBL" id="QTD51357.1"/>
    </source>
</evidence>
<dbReference type="Pfam" id="PF01520">
    <property type="entry name" value="Amidase_3"/>
    <property type="match status" value="1"/>
</dbReference>
<protein>
    <submittedName>
        <fullName evidence="3">N-acetylmuramoyl-L-alanine amidase</fullName>
    </submittedName>
</protein>
<dbReference type="SUPFAM" id="SSF53187">
    <property type="entry name" value="Zn-dependent exopeptidases"/>
    <property type="match status" value="1"/>
</dbReference>
<dbReference type="GO" id="GO:0008745">
    <property type="term" value="F:N-acetylmuramoyl-L-alanine amidase activity"/>
    <property type="evidence" value="ECO:0007669"/>
    <property type="project" value="InterPro"/>
</dbReference>
<dbReference type="RefSeq" id="WP_237381488.1">
    <property type="nucleotide sequence ID" value="NZ_CP071793.1"/>
</dbReference>